<dbReference type="RefSeq" id="WP_048171215.1">
    <property type="nucleotide sequence ID" value="NZ_CP009506.1"/>
</dbReference>
<dbReference type="PATRIC" id="fig|1434120.4.peg.1725"/>
<proteinExistence type="predicted"/>
<gene>
    <name evidence="1" type="ORF">MSSIT_1346</name>
</gene>
<dbReference type="GeneID" id="24860170"/>
<dbReference type="EMBL" id="CP009506">
    <property type="protein sequence ID" value="AKB28065.1"/>
    <property type="molecule type" value="Genomic_DNA"/>
</dbReference>
<protein>
    <submittedName>
        <fullName evidence="1">Uncharacterized protein</fullName>
    </submittedName>
</protein>
<dbReference type="HOGENOM" id="CLU_2820956_0_0_2"/>
<evidence type="ECO:0000313" key="2">
    <source>
        <dbReference type="Proteomes" id="UP000033111"/>
    </source>
</evidence>
<organism evidence="1 2">
    <name type="scientific">Methanosarcina siciliae T4/M</name>
    <dbReference type="NCBI Taxonomy" id="1434120"/>
    <lineage>
        <taxon>Archaea</taxon>
        <taxon>Methanobacteriati</taxon>
        <taxon>Methanobacteriota</taxon>
        <taxon>Stenosarchaea group</taxon>
        <taxon>Methanomicrobia</taxon>
        <taxon>Methanosarcinales</taxon>
        <taxon>Methanosarcinaceae</taxon>
        <taxon>Methanosarcina</taxon>
    </lineage>
</organism>
<keyword evidence="2" id="KW-1185">Reference proteome</keyword>
<sequence length="66" mass="7741">MKVLIKCIFSIIESPDMMQAEINYYLSLQHMETGFCRDLNFSVNFKINFSIKIYPPPYSPDNEAMI</sequence>
<reference evidence="1 2" key="1">
    <citation type="submission" date="2014-07" db="EMBL/GenBank/DDBJ databases">
        <title>Methanogenic archaea and the global carbon cycle.</title>
        <authorList>
            <person name="Henriksen J.R."/>
            <person name="Luke J."/>
            <person name="Reinhart S."/>
            <person name="Benedict M.N."/>
            <person name="Youngblut N.D."/>
            <person name="Metcalf M.E."/>
            <person name="Whitaker R.J."/>
            <person name="Metcalf W.W."/>
        </authorList>
    </citation>
    <scope>NUCLEOTIDE SEQUENCE [LARGE SCALE GENOMIC DNA]</scope>
    <source>
        <strain evidence="1 2">T4/M</strain>
    </source>
</reference>
<dbReference type="AlphaFoldDB" id="A0A0E3P5V7"/>
<evidence type="ECO:0000313" key="1">
    <source>
        <dbReference type="EMBL" id="AKB28065.1"/>
    </source>
</evidence>
<dbReference type="KEGG" id="msw:MSSIT_1346"/>
<accession>A0A0E3P5V7</accession>
<dbReference type="Proteomes" id="UP000033111">
    <property type="component" value="Chromosome"/>
</dbReference>
<name>A0A0E3P5V7_9EURY</name>